<dbReference type="EMBL" id="AP018227">
    <property type="protein sequence ID" value="BAY81448.1"/>
    <property type="molecule type" value="Genomic_DNA"/>
</dbReference>
<dbReference type="Proteomes" id="UP000218418">
    <property type="component" value="Chromosome"/>
</dbReference>
<protein>
    <recommendedName>
        <fullName evidence="4">PEP-CTERM protein-sorting domain-containing protein</fullName>
    </recommendedName>
</protein>
<proteinExistence type="predicted"/>
<name>A0A1Z4LK30_9CYAN</name>
<feature type="chain" id="PRO_5012147945" description="PEP-CTERM protein-sorting domain-containing protein" evidence="1">
    <location>
        <begin position="26"/>
        <end position="266"/>
    </location>
</feature>
<gene>
    <name evidence="2" type="ORF">NIES267_09240</name>
</gene>
<organism evidence="2 3">
    <name type="scientific">Calothrix parasitica NIES-267</name>
    <dbReference type="NCBI Taxonomy" id="1973488"/>
    <lineage>
        <taxon>Bacteria</taxon>
        <taxon>Bacillati</taxon>
        <taxon>Cyanobacteriota</taxon>
        <taxon>Cyanophyceae</taxon>
        <taxon>Nostocales</taxon>
        <taxon>Calotrichaceae</taxon>
        <taxon>Calothrix</taxon>
    </lineage>
</organism>
<sequence>MFKKLFSIAALSAIATVTYAGSAQAAGFTYGSGAFRDNNVTNEGSFSENVNDLGYETFDFNDSGALPGNNKIKYSYSGSNSKTQVVTTDNKEIKWAPAGVNGEKNETQYLQVFKGKSAVIETVNEGDTFNYFGLNLGALSKGNTLEFFNAGNAVEFNYQDSQGVAKTATTLTYNILTALAPTAAQQHGGQTNGFFEFFSEGMDDNFDKIVISQLKGGGFETDNHTFRIAKGKYAQASVPEPSIALGMLAFSGGMFLRKRKQKKSVE</sequence>
<reference evidence="2 3" key="1">
    <citation type="submission" date="2017-06" db="EMBL/GenBank/DDBJ databases">
        <title>Genome sequencing of cyanobaciteial culture collection at National Institute for Environmental Studies (NIES).</title>
        <authorList>
            <person name="Hirose Y."/>
            <person name="Shimura Y."/>
            <person name="Fujisawa T."/>
            <person name="Nakamura Y."/>
            <person name="Kawachi M."/>
        </authorList>
    </citation>
    <scope>NUCLEOTIDE SEQUENCE [LARGE SCALE GENOMIC DNA]</scope>
    <source>
        <strain evidence="2 3">NIES-267</strain>
    </source>
</reference>
<dbReference type="InterPro" id="IPR013424">
    <property type="entry name" value="Ice-binding_C"/>
</dbReference>
<evidence type="ECO:0000313" key="3">
    <source>
        <dbReference type="Proteomes" id="UP000218418"/>
    </source>
</evidence>
<keyword evidence="1" id="KW-0732">Signal</keyword>
<evidence type="ECO:0000313" key="2">
    <source>
        <dbReference type="EMBL" id="BAY81448.1"/>
    </source>
</evidence>
<evidence type="ECO:0000256" key="1">
    <source>
        <dbReference type="SAM" id="SignalP"/>
    </source>
</evidence>
<feature type="signal peptide" evidence="1">
    <location>
        <begin position="1"/>
        <end position="25"/>
    </location>
</feature>
<evidence type="ECO:0008006" key="4">
    <source>
        <dbReference type="Google" id="ProtNLM"/>
    </source>
</evidence>
<keyword evidence="3" id="KW-1185">Reference proteome</keyword>
<dbReference type="AlphaFoldDB" id="A0A1Z4LK30"/>
<accession>A0A1Z4LK30</accession>
<dbReference type="NCBIfam" id="TIGR02595">
    <property type="entry name" value="PEP_CTERM"/>
    <property type="match status" value="1"/>
</dbReference>